<feature type="non-terminal residue" evidence="2">
    <location>
        <position position="326"/>
    </location>
</feature>
<evidence type="ECO:0000259" key="1">
    <source>
        <dbReference type="Pfam" id="PF10551"/>
    </source>
</evidence>
<accession>A0A0F9DQS3</accession>
<dbReference type="EMBL" id="LAZR01030595">
    <property type="protein sequence ID" value="KKL56146.1"/>
    <property type="molecule type" value="Genomic_DNA"/>
</dbReference>
<organism evidence="2">
    <name type="scientific">marine sediment metagenome</name>
    <dbReference type="NCBI Taxonomy" id="412755"/>
    <lineage>
        <taxon>unclassified sequences</taxon>
        <taxon>metagenomes</taxon>
        <taxon>ecological metagenomes</taxon>
    </lineage>
</organism>
<dbReference type="Pfam" id="PF10551">
    <property type="entry name" value="MULE"/>
    <property type="match status" value="1"/>
</dbReference>
<proteinExistence type="predicted"/>
<evidence type="ECO:0000313" key="2">
    <source>
        <dbReference type="EMBL" id="KKL56146.1"/>
    </source>
</evidence>
<reference evidence="2" key="1">
    <citation type="journal article" date="2015" name="Nature">
        <title>Complex archaea that bridge the gap between prokaryotes and eukaryotes.</title>
        <authorList>
            <person name="Spang A."/>
            <person name="Saw J.H."/>
            <person name="Jorgensen S.L."/>
            <person name="Zaremba-Niedzwiedzka K."/>
            <person name="Martijn J."/>
            <person name="Lind A.E."/>
            <person name="van Eijk R."/>
            <person name="Schleper C."/>
            <person name="Guy L."/>
            <person name="Ettema T.J."/>
        </authorList>
    </citation>
    <scope>NUCLEOTIDE SEQUENCE</scope>
</reference>
<protein>
    <recommendedName>
        <fullName evidence="1">MULE transposase domain-containing protein</fullName>
    </recommendedName>
</protein>
<sequence length="326" mass="39404">MLATDSLHNKPIAGALVSSESELETTFFLQTLKEWLPKPVKFMTIDFSRRIESGVKAVFPEVTIQKCIFHAIQLLLRGLIKEFTRVKNERYLGHIKEWNHLRRISISLEKNEDFEPKLDLQFIDTTYAWKIYQNLRICIIKKSPQEIERKLLLYLLTLSFRNWKGNVTFLQKYEDIFIKRKYKFSENAMKYVIPKIYKAWRGAIRELRLELETIKSQFNKIKYLILMNPKNMKLYHRKKLKKYLKIFPWLRFYRKIIVRFYYQFRLPLEKRSSFRFLTQLLSENSHPWLKSAISTLIENQEQIFQFKQIYASNPKIKNVKSIKVVN</sequence>
<name>A0A0F9DQS3_9ZZZZ</name>
<dbReference type="InterPro" id="IPR018289">
    <property type="entry name" value="MULE_transposase_dom"/>
</dbReference>
<dbReference type="AlphaFoldDB" id="A0A0F9DQS3"/>
<comment type="caution">
    <text evidence="2">The sequence shown here is derived from an EMBL/GenBank/DDBJ whole genome shotgun (WGS) entry which is preliminary data.</text>
</comment>
<gene>
    <name evidence="2" type="ORF">LCGC14_2248320</name>
</gene>
<feature type="domain" description="MULE transposase" evidence="1">
    <location>
        <begin position="8"/>
        <end position="73"/>
    </location>
</feature>